<dbReference type="EMBL" id="JAAXLS010000050">
    <property type="protein sequence ID" value="NKQ58197.1"/>
    <property type="molecule type" value="Genomic_DNA"/>
</dbReference>
<reference evidence="3 4" key="1">
    <citation type="submission" date="2020-04" db="EMBL/GenBank/DDBJ databases">
        <title>Novel species.</title>
        <authorList>
            <person name="Teo W.F.A."/>
            <person name="Lipun K."/>
            <person name="Srisuk N."/>
            <person name="Duangmal K."/>
        </authorList>
    </citation>
    <scope>NUCLEOTIDE SEQUENCE [LARGE SCALE GENOMIC DNA]</scope>
    <source>
        <strain evidence="3 4">K13G38</strain>
    </source>
</reference>
<organism evidence="3 4">
    <name type="scientific">Amycolatopsis acididurans</name>
    <dbReference type="NCBI Taxonomy" id="2724524"/>
    <lineage>
        <taxon>Bacteria</taxon>
        <taxon>Bacillati</taxon>
        <taxon>Actinomycetota</taxon>
        <taxon>Actinomycetes</taxon>
        <taxon>Pseudonocardiales</taxon>
        <taxon>Pseudonocardiaceae</taxon>
        <taxon>Amycolatopsis</taxon>
    </lineage>
</organism>
<keyword evidence="2" id="KW-1133">Transmembrane helix</keyword>
<proteinExistence type="predicted"/>
<comment type="caution">
    <text evidence="3">The sequence shown here is derived from an EMBL/GenBank/DDBJ whole genome shotgun (WGS) entry which is preliminary data.</text>
</comment>
<protein>
    <submittedName>
        <fullName evidence="3">Uncharacterized protein</fullName>
    </submittedName>
</protein>
<feature type="transmembrane region" description="Helical" evidence="2">
    <location>
        <begin position="63"/>
        <end position="81"/>
    </location>
</feature>
<sequence>MTRTILHGRSSDLLSEVRIADRTGIVAASAPPAAEPDDVTEALPVPFFELPPLPAKPRRVRRTVLFTCAAALFLVVGWIGGGTFGQSDPVPAAASAPAPDRDDLPGGAGGPATTSVPSAPPAPAAPAPVDKTVTATKRVTVRPQAPVSSDNAAQARSESVAPSTAAPANPIDAVNQQVQQALDLWAQVNTAHRDSTPRLGR</sequence>
<keyword evidence="2" id="KW-0472">Membrane</keyword>
<dbReference type="RefSeq" id="WP_168521790.1">
    <property type="nucleotide sequence ID" value="NZ_JAAXLS010000050.1"/>
</dbReference>
<evidence type="ECO:0000256" key="1">
    <source>
        <dbReference type="SAM" id="MobiDB-lite"/>
    </source>
</evidence>
<dbReference type="Proteomes" id="UP000715441">
    <property type="component" value="Unassembled WGS sequence"/>
</dbReference>
<feature type="region of interest" description="Disordered" evidence="1">
    <location>
        <begin position="90"/>
        <end position="174"/>
    </location>
</feature>
<evidence type="ECO:0000313" key="4">
    <source>
        <dbReference type="Proteomes" id="UP000715441"/>
    </source>
</evidence>
<evidence type="ECO:0000256" key="2">
    <source>
        <dbReference type="SAM" id="Phobius"/>
    </source>
</evidence>
<keyword evidence="2" id="KW-0812">Transmembrane</keyword>
<feature type="compositionally biased region" description="Low complexity" evidence="1">
    <location>
        <begin position="127"/>
        <end position="142"/>
    </location>
</feature>
<keyword evidence="4" id="KW-1185">Reference proteome</keyword>
<name>A0ABX1JEH1_9PSEU</name>
<evidence type="ECO:0000313" key="3">
    <source>
        <dbReference type="EMBL" id="NKQ58197.1"/>
    </source>
</evidence>
<accession>A0ABX1JEH1</accession>
<gene>
    <name evidence="3" type="ORF">HFP15_35625</name>
</gene>
<feature type="compositionally biased region" description="Polar residues" evidence="1">
    <location>
        <begin position="146"/>
        <end position="162"/>
    </location>
</feature>